<dbReference type="Pfam" id="PF01451">
    <property type="entry name" value="LMWPc"/>
    <property type="match status" value="1"/>
</dbReference>
<dbReference type="PANTHER" id="PTHR43428:SF1">
    <property type="entry name" value="ARSENATE REDUCTASE"/>
    <property type="match status" value="1"/>
</dbReference>
<dbReference type="AlphaFoldDB" id="A0A3E4N142"/>
<reference evidence="3 4" key="1">
    <citation type="submission" date="2018-08" db="EMBL/GenBank/DDBJ databases">
        <title>A genome reference for cultivated species of the human gut microbiota.</title>
        <authorList>
            <person name="Zou Y."/>
            <person name="Xue W."/>
            <person name="Luo G."/>
        </authorList>
    </citation>
    <scope>NUCLEOTIDE SEQUENCE [LARGE SCALE GENOMIC DNA]</scope>
    <source>
        <strain evidence="3 4">TF10-3AC</strain>
    </source>
</reference>
<protein>
    <submittedName>
        <fullName evidence="3">Arsenate reductase ArsC</fullName>
    </submittedName>
</protein>
<sequence>MRVLILCTGNSCRSQMAHGFLQSFDKNIEVYSGGTEPAAQINAKAVEVMKEVGIDISSHVPTHVNTYLDQEWDYVITVCGGANKSCPAFTGKVGKRLHIGFDDPSHATGTPEFIEAEFRRVRNEIKNAFARFYITEIRKEELPACSCGSCG</sequence>
<organism evidence="3 4">
    <name type="scientific">Phocaeicola plebeius</name>
    <dbReference type="NCBI Taxonomy" id="310297"/>
    <lineage>
        <taxon>Bacteria</taxon>
        <taxon>Pseudomonadati</taxon>
        <taxon>Bacteroidota</taxon>
        <taxon>Bacteroidia</taxon>
        <taxon>Bacteroidales</taxon>
        <taxon>Bacteroidaceae</taxon>
        <taxon>Phocaeicola</taxon>
    </lineage>
</organism>
<evidence type="ECO:0000256" key="1">
    <source>
        <dbReference type="ARBA" id="ARBA00022849"/>
    </source>
</evidence>
<evidence type="ECO:0000313" key="3">
    <source>
        <dbReference type="EMBL" id="RGK55740.1"/>
    </source>
</evidence>
<keyword evidence="4" id="KW-1185">Reference proteome</keyword>
<comment type="caution">
    <text evidence="3">The sequence shown here is derived from an EMBL/GenBank/DDBJ whole genome shotgun (WGS) entry which is preliminary data.</text>
</comment>
<dbReference type="Proteomes" id="UP000260862">
    <property type="component" value="Unassembled WGS sequence"/>
</dbReference>
<dbReference type="EMBL" id="QSQT01000015">
    <property type="protein sequence ID" value="RGK55740.1"/>
    <property type="molecule type" value="Genomic_DNA"/>
</dbReference>
<evidence type="ECO:0000313" key="4">
    <source>
        <dbReference type="Proteomes" id="UP000260862"/>
    </source>
</evidence>
<dbReference type="SUPFAM" id="SSF52788">
    <property type="entry name" value="Phosphotyrosine protein phosphatases I"/>
    <property type="match status" value="1"/>
</dbReference>
<dbReference type="GO" id="GO:0046685">
    <property type="term" value="P:response to arsenic-containing substance"/>
    <property type="evidence" value="ECO:0007669"/>
    <property type="project" value="UniProtKB-KW"/>
</dbReference>
<dbReference type="PANTHER" id="PTHR43428">
    <property type="entry name" value="ARSENATE REDUCTASE"/>
    <property type="match status" value="1"/>
</dbReference>
<dbReference type="InterPro" id="IPR023485">
    <property type="entry name" value="Ptyr_pPase"/>
</dbReference>
<name>A0A3E4N142_9BACT</name>
<dbReference type="CDD" id="cd16345">
    <property type="entry name" value="LMWP_ArsC"/>
    <property type="match status" value="1"/>
</dbReference>
<evidence type="ECO:0000259" key="2">
    <source>
        <dbReference type="SMART" id="SM00226"/>
    </source>
</evidence>
<dbReference type="RefSeq" id="WP_117672754.1">
    <property type="nucleotide sequence ID" value="NZ_CABOGR010000015.1"/>
</dbReference>
<gene>
    <name evidence="3" type="ORF">DXD04_09030</name>
</gene>
<accession>A0A3E4N142</accession>
<dbReference type="InterPro" id="IPR036196">
    <property type="entry name" value="Ptyr_pPase_sf"/>
</dbReference>
<dbReference type="SMART" id="SM00226">
    <property type="entry name" value="LMWPc"/>
    <property type="match status" value="1"/>
</dbReference>
<dbReference type="Gene3D" id="3.40.50.2300">
    <property type="match status" value="1"/>
</dbReference>
<keyword evidence="1" id="KW-0059">Arsenical resistance</keyword>
<proteinExistence type="predicted"/>
<feature type="domain" description="Phosphotyrosine protein phosphatase I" evidence="2">
    <location>
        <begin position="1"/>
        <end position="135"/>
    </location>
</feature>